<keyword evidence="1" id="KW-0472">Membrane</keyword>
<feature type="transmembrane region" description="Helical" evidence="1">
    <location>
        <begin position="32"/>
        <end position="53"/>
    </location>
</feature>
<keyword evidence="3" id="KW-1185">Reference proteome</keyword>
<feature type="transmembrane region" description="Helical" evidence="1">
    <location>
        <begin position="171"/>
        <end position="191"/>
    </location>
</feature>
<evidence type="ECO:0000313" key="3">
    <source>
        <dbReference type="Proteomes" id="UP001596220"/>
    </source>
</evidence>
<comment type="caution">
    <text evidence="2">The sequence shown here is derived from an EMBL/GenBank/DDBJ whole genome shotgun (WGS) entry which is preliminary data.</text>
</comment>
<organism evidence="2 3">
    <name type="scientific">Saccharothrix lopnurensis</name>
    <dbReference type="NCBI Taxonomy" id="1670621"/>
    <lineage>
        <taxon>Bacteria</taxon>
        <taxon>Bacillati</taxon>
        <taxon>Actinomycetota</taxon>
        <taxon>Actinomycetes</taxon>
        <taxon>Pseudonocardiales</taxon>
        <taxon>Pseudonocardiaceae</taxon>
        <taxon>Saccharothrix</taxon>
    </lineage>
</organism>
<gene>
    <name evidence="2" type="ORF">ACFP3R_24115</name>
</gene>
<feature type="transmembrane region" description="Helical" evidence="1">
    <location>
        <begin position="236"/>
        <end position="256"/>
    </location>
</feature>
<feature type="transmembrane region" description="Helical" evidence="1">
    <location>
        <begin position="324"/>
        <end position="344"/>
    </location>
</feature>
<proteinExistence type="predicted"/>
<sequence>MTHPSPTGQPVTGGQERTRFADELRDALDLRAVLLILGVLALQLGFVLSYIGAFHAPTPHRIPVAVVAPAPVADQLVQRLDALDGEPLRARTADSEDRARALILDRTVDAAIVVDTGGTTDTLLVASASGPAVSSTAAQIAQQVETAQNRQVTVEDILPPAAGDGRGLSSFYLALGWIVGGYLAAAIIGLAGGALPVNLHRTLIRLGALALYAVASGLGGALIAGPVLDALPGHHLRLWTIGALVVFAAAAATLAFQVLLGMVGIGVTILAFVVLGNPSAGGAYPTPLLPTFWRAIGPWLPPGAATTAIRNTVYFSGHATAGPLWTLSAYALGGIALAVVATLARRRRAPQLRHGRHEVRQHP</sequence>
<accession>A0ABW1P9V5</accession>
<reference evidence="3" key="1">
    <citation type="journal article" date="2019" name="Int. J. Syst. Evol. Microbiol.">
        <title>The Global Catalogue of Microorganisms (GCM) 10K type strain sequencing project: providing services to taxonomists for standard genome sequencing and annotation.</title>
        <authorList>
            <consortium name="The Broad Institute Genomics Platform"/>
            <consortium name="The Broad Institute Genome Sequencing Center for Infectious Disease"/>
            <person name="Wu L."/>
            <person name="Ma J."/>
        </authorList>
    </citation>
    <scope>NUCLEOTIDE SEQUENCE [LARGE SCALE GENOMIC DNA]</scope>
    <source>
        <strain evidence="3">CGMCC 4.7246</strain>
    </source>
</reference>
<feature type="transmembrane region" description="Helical" evidence="1">
    <location>
        <begin position="203"/>
        <end position="224"/>
    </location>
</feature>
<dbReference type="EMBL" id="JBHSQO010000028">
    <property type="protein sequence ID" value="MFC6092368.1"/>
    <property type="molecule type" value="Genomic_DNA"/>
</dbReference>
<name>A0ABW1P9V5_9PSEU</name>
<dbReference type="Proteomes" id="UP001596220">
    <property type="component" value="Unassembled WGS sequence"/>
</dbReference>
<protein>
    <submittedName>
        <fullName evidence="2">DUF3533 domain-containing protein</fullName>
    </submittedName>
</protein>
<keyword evidence="1" id="KW-1133">Transmembrane helix</keyword>
<feature type="transmembrane region" description="Helical" evidence="1">
    <location>
        <begin position="263"/>
        <end position="284"/>
    </location>
</feature>
<keyword evidence="1" id="KW-0812">Transmembrane</keyword>
<evidence type="ECO:0000313" key="2">
    <source>
        <dbReference type="EMBL" id="MFC6092368.1"/>
    </source>
</evidence>
<evidence type="ECO:0000256" key="1">
    <source>
        <dbReference type="SAM" id="Phobius"/>
    </source>
</evidence>
<dbReference type="RefSeq" id="WP_380638661.1">
    <property type="nucleotide sequence ID" value="NZ_JBHSQO010000028.1"/>
</dbReference>